<feature type="transmembrane region" description="Helical" evidence="1">
    <location>
        <begin position="73"/>
        <end position="93"/>
    </location>
</feature>
<proteinExistence type="predicted"/>
<keyword evidence="1" id="KW-1133">Transmembrane helix</keyword>
<feature type="transmembrane region" description="Helical" evidence="1">
    <location>
        <begin position="44"/>
        <end position="61"/>
    </location>
</feature>
<feature type="transmembrane region" description="Helical" evidence="1">
    <location>
        <begin position="245"/>
        <end position="265"/>
    </location>
</feature>
<comment type="caution">
    <text evidence="3">The sequence shown here is derived from an EMBL/GenBank/DDBJ whole genome shotgun (WGS) entry which is preliminary data.</text>
</comment>
<feature type="domain" description="EamA" evidence="2">
    <location>
        <begin position="27"/>
        <end position="145"/>
    </location>
</feature>
<feature type="transmembrane region" description="Helical" evidence="1">
    <location>
        <begin position="105"/>
        <end position="122"/>
    </location>
</feature>
<dbReference type="EMBL" id="JBHLTL010000006">
    <property type="protein sequence ID" value="MFC0590204.1"/>
    <property type="molecule type" value="Genomic_DNA"/>
</dbReference>
<feature type="transmembrane region" description="Helical" evidence="1">
    <location>
        <begin position="12"/>
        <end position="32"/>
    </location>
</feature>
<accession>A0ABV6PK43</accession>
<feature type="transmembrane region" description="Helical" evidence="1">
    <location>
        <begin position="219"/>
        <end position="238"/>
    </location>
</feature>
<dbReference type="PANTHER" id="PTHR22911">
    <property type="entry name" value="ACYL-MALONYL CONDENSING ENZYME-RELATED"/>
    <property type="match status" value="1"/>
</dbReference>
<dbReference type="InterPro" id="IPR000620">
    <property type="entry name" value="EamA_dom"/>
</dbReference>
<keyword evidence="4" id="KW-1185">Reference proteome</keyword>
<evidence type="ECO:0000259" key="2">
    <source>
        <dbReference type="Pfam" id="PF00892"/>
    </source>
</evidence>
<feature type="domain" description="EamA" evidence="2">
    <location>
        <begin position="157"/>
        <end position="286"/>
    </location>
</feature>
<dbReference type="PANTHER" id="PTHR22911:SF76">
    <property type="entry name" value="EAMA DOMAIN-CONTAINING PROTEIN"/>
    <property type="match status" value="1"/>
</dbReference>
<evidence type="ECO:0000313" key="4">
    <source>
        <dbReference type="Proteomes" id="UP001589943"/>
    </source>
</evidence>
<keyword evidence="1" id="KW-0472">Membrane</keyword>
<reference evidence="3 4" key="1">
    <citation type="submission" date="2024-09" db="EMBL/GenBank/DDBJ databases">
        <authorList>
            <person name="Sun Q."/>
            <person name="Mori K."/>
        </authorList>
    </citation>
    <scope>NUCLEOTIDE SEQUENCE [LARGE SCALE GENOMIC DNA]</scope>
    <source>
        <strain evidence="3 4">NCAIM B.02537</strain>
    </source>
</reference>
<dbReference type="Pfam" id="PF00892">
    <property type="entry name" value="EamA"/>
    <property type="match status" value="2"/>
</dbReference>
<dbReference type="InterPro" id="IPR037185">
    <property type="entry name" value="EmrE-like"/>
</dbReference>
<feature type="transmembrane region" description="Helical" evidence="1">
    <location>
        <begin position="129"/>
        <end position="149"/>
    </location>
</feature>
<gene>
    <name evidence="3" type="ORF">ACFFF7_12335</name>
</gene>
<dbReference type="SUPFAM" id="SSF103481">
    <property type="entry name" value="Multidrug resistance efflux transporter EmrE"/>
    <property type="match status" value="2"/>
</dbReference>
<dbReference type="Proteomes" id="UP001589943">
    <property type="component" value="Unassembled WGS sequence"/>
</dbReference>
<feature type="transmembrane region" description="Helical" evidence="1">
    <location>
        <begin position="188"/>
        <end position="207"/>
    </location>
</feature>
<evidence type="ECO:0000256" key="1">
    <source>
        <dbReference type="SAM" id="Phobius"/>
    </source>
</evidence>
<sequence>MGNATGAARNWNAWHFAALMGGNAALAVGPWFVRLTDAGPVSAAFWRLLLAVPLLAGIALATRQTLTGYRPAVWWAILGAGVFFAVDLGAWHVGIHYTRMGNATLFGNAGSLVVMAWGMFALRRWPRGVEWLAFGLALMGAAILLGRSLEIDRTTLIGDLFCVLAGLLYAGYIILLQGPRACLGNWALLTWSSLVGAPVLLAIALALGEPFWPSQWWPLITLALASQVIGQGLLIFALRHFSSMVFGLALLSQPAIAVTVGWLAFGEVLGWPDLLGMALVAGALALARSSQD</sequence>
<organism evidence="3 4">
    <name type="scientific">Novosphingobium aquiterrae</name>
    <dbReference type="NCBI Taxonomy" id="624388"/>
    <lineage>
        <taxon>Bacteria</taxon>
        <taxon>Pseudomonadati</taxon>
        <taxon>Pseudomonadota</taxon>
        <taxon>Alphaproteobacteria</taxon>
        <taxon>Sphingomonadales</taxon>
        <taxon>Sphingomonadaceae</taxon>
        <taxon>Novosphingobium</taxon>
    </lineage>
</organism>
<dbReference type="RefSeq" id="WP_379481650.1">
    <property type="nucleotide sequence ID" value="NZ_JBHLTL010000006.1"/>
</dbReference>
<protein>
    <submittedName>
        <fullName evidence="3">DMT family transporter</fullName>
    </submittedName>
</protein>
<evidence type="ECO:0000313" key="3">
    <source>
        <dbReference type="EMBL" id="MFC0590204.1"/>
    </source>
</evidence>
<name>A0ABV6PK43_9SPHN</name>
<keyword evidence="1" id="KW-0812">Transmembrane</keyword>
<feature type="transmembrane region" description="Helical" evidence="1">
    <location>
        <begin position="155"/>
        <end position="176"/>
    </location>
</feature>